<evidence type="ECO:0000313" key="4">
    <source>
        <dbReference type="Proteomes" id="UP000647183"/>
    </source>
</evidence>
<accession>A0ABR8UJV5</accession>
<protein>
    <submittedName>
        <fullName evidence="3">VanZ family protein</fullName>
    </submittedName>
</protein>
<organism evidence="3 4">
    <name type="scientific">Luteimonas colneyensis</name>
    <dbReference type="NCBI Taxonomy" id="2762230"/>
    <lineage>
        <taxon>Bacteria</taxon>
        <taxon>Pseudomonadati</taxon>
        <taxon>Pseudomonadota</taxon>
        <taxon>Gammaproteobacteria</taxon>
        <taxon>Lysobacterales</taxon>
        <taxon>Lysobacteraceae</taxon>
        <taxon>Luteimonas</taxon>
    </lineage>
</organism>
<gene>
    <name evidence="3" type="primary">vanZ</name>
    <name evidence="3" type="ORF">H9645_09775</name>
</gene>
<evidence type="ECO:0000259" key="2">
    <source>
        <dbReference type="Pfam" id="PF04892"/>
    </source>
</evidence>
<keyword evidence="1" id="KW-0812">Transmembrane</keyword>
<feature type="domain" description="VanZ-like" evidence="2">
    <location>
        <begin position="75"/>
        <end position="143"/>
    </location>
</feature>
<name>A0ABR8UJV5_9GAMM</name>
<dbReference type="EMBL" id="JACSQJ010000005">
    <property type="protein sequence ID" value="MBD7988315.1"/>
    <property type="molecule type" value="Genomic_DNA"/>
</dbReference>
<dbReference type="Proteomes" id="UP000647183">
    <property type="component" value="Unassembled WGS sequence"/>
</dbReference>
<keyword evidence="1" id="KW-0472">Membrane</keyword>
<dbReference type="RefSeq" id="WP_191729518.1">
    <property type="nucleotide sequence ID" value="NZ_JACSQJ010000005.1"/>
</dbReference>
<feature type="transmembrane region" description="Helical" evidence="1">
    <location>
        <begin position="98"/>
        <end position="117"/>
    </location>
</feature>
<dbReference type="InterPro" id="IPR006976">
    <property type="entry name" value="VanZ-like"/>
</dbReference>
<evidence type="ECO:0000256" key="1">
    <source>
        <dbReference type="SAM" id="Phobius"/>
    </source>
</evidence>
<sequence>MTGADLLLAVLALGVAILLGRGSHPLVAALLVASALAVSAVLFLPTAMLAGLVGMERVHGWYDLTRATPLDPPEWVHLIVFGWLGFLLWLARRDIRNWRGVALVAALGVAAELSQWLTDGRQPKVEDAALNVLGGLVGVLLGSVCCVVAARARRASEGKGG</sequence>
<feature type="transmembrane region" description="Helical" evidence="1">
    <location>
        <begin position="6"/>
        <end position="22"/>
    </location>
</feature>
<keyword evidence="1" id="KW-1133">Transmembrane helix</keyword>
<feature type="transmembrane region" description="Helical" evidence="1">
    <location>
        <begin position="29"/>
        <end position="55"/>
    </location>
</feature>
<dbReference type="NCBIfam" id="NF037970">
    <property type="entry name" value="vanZ_1"/>
    <property type="match status" value="1"/>
</dbReference>
<evidence type="ECO:0000313" key="3">
    <source>
        <dbReference type="EMBL" id="MBD7988315.1"/>
    </source>
</evidence>
<feature type="transmembrane region" description="Helical" evidence="1">
    <location>
        <begin position="75"/>
        <end position="91"/>
    </location>
</feature>
<proteinExistence type="predicted"/>
<comment type="caution">
    <text evidence="3">The sequence shown here is derived from an EMBL/GenBank/DDBJ whole genome shotgun (WGS) entry which is preliminary data.</text>
</comment>
<keyword evidence="4" id="KW-1185">Reference proteome</keyword>
<reference evidence="3 4" key="1">
    <citation type="submission" date="2020-08" db="EMBL/GenBank/DDBJ databases">
        <title>A Genomic Blueprint of the Chicken Gut Microbiome.</title>
        <authorList>
            <person name="Gilroy R."/>
            <person name="Ravi A."/>
            <person name="Getino M."/>
            <person name="Pursley I."/>
            <person name="Horton D.L."/>
            <person name="Alikhan N.-F."/>
            <person name="Baker D."/>
            <person name="Gharbi K."/>
            <person name="Hall N."/>
            <person name="Watson M."/>
            <person name="Adriaenssens E.M."/>
            <person name="Foster-Nyarko E."/>
            <person name="Jarju S."/>
            <person name="Secka A."/>
            <person name="Antonio M."/>
            <person name="Oren A."/>
            <person name="Chaudhuri R."/>
            <person name="La Ragione R.M."/>
            <person name="Hildebrand F."/>
            <person name="Pallen M.J."/>
        </authorList>
    </citation>
    <scope>NUCLEOTIDE SEQUENCE [LARGE SCALE GENOMIC DNA]</scope>
    <source>
        <strain evidence="3 4">Sa2BVA3</strain>
    </source>
</reference>
<dbReference type="Pfam" id="PF04892">
    <property type="entry name" value="VanZ"/>
    <property type="match status" value="1"/>
</dbReference>
<feature type="transmembrane region" description="Helical" evidence="1">
    <location>
        <begin position="129"/>
        <end position="150"/>
    </location>
</feature>